<evidence type="ECO:0000313" key="2">
    <source>
        <dbReference type="Proteomes" id="UP001362999"/>
    </source>
</evidence>
<sequence length="207" mass="23824">MRLRRNCALDRSWCSLSFSSLSRRAASHRQRTFRHIYAVVGTNMIDPDARHRRAMNLSRRPLLWVTLEGKNLIYKTGLFRCFLWLHERVISPRLFARTKLSVIWSVELSVRIFTPAYNRPQSPYSLACRCPSRASRSISGHGVLPHSSSYSASGAPGYPRCAILHCWCSWSLTSQWPAVHHRLALLVPLLSPFLEFHAARSLFYEAQ</sequence>
<dbReference type="Proteomes" id="UP001362999">
    <property type="component" value="Unassembled WGS sequence"/>
</dbReference>
<accession>A0AAW0A341</accession>
<evidence type="ECO:0000313" key="1">
    <source>
        <dbReference type="EMBL" id="KAK7000589.1"/>
    </source>
</evidence>
<dbReference type="EMBL" id="JAWWNJ010000088">
    <property type="protein sequence ID" value="KAK7000589.1"/>
    <property type="molecule type" value="Genomic_DNA"/>
</dbReference>
<proteinExistence type="predicted"/>
<dbReference type="AlphaFoldDB" id="A0AAW0A341"/>
<keyword evidence="2" id="KW-1185">Reference proteome</keyword>
<comment type="caution">
    <text evidence="1">The sequence shown here is derived from an EMBL/GenBank/DDBJ whole genome shotgun (WGS) entry which is preliminary data.</text>
</comment>
<gene>
    <name evidence="1" type="ORF">R3P38DRAFT_1838078</name>
</gene>
<organism evidence="1 2">
    <name type="scientific">Favolaschia claudopus</name>
    <dbReference type="NCBI Taxonomy" id="2862362"/>
    <lineage>
        <taxon>Eukaryota</taxon>
        <taxon>Fungi</taxon>
        <taxon>Dikarya</taxon>
        <taxon>Basidiomycota</taxon>
        <taxon>Agaricomycotina</taxon>
        <taxon>Agaricomycetes</taxon>
        <taxon>Agaricomycetidae</taxon>
        <taxon>Agaricales</taxon>
        <taxon>Marasmiineae</taxon>
        <taxon>Mycenaceae</taxon>
        <taxon>Favolaschia</taxon>
    </lineage>
</organism>
<reference evidence="1 2" key="1">
    <citation type="journal article" date="2024" name="J Genomics">
        <title>Draft genome sequencing and assembly of Favolaschia claudopus CIRM-BRFM 2984 isolated from oak limbs.</title>
        <authorList>
            <person name="Navarro D."/>
            <person name="Drula E."/>
            <person name="Chaduli D."/>
            <person name="Cazenave R."/>
            <person name="Ahrendt S."/>
            <person name="Wang J."/>
            <person name="Lipzen A."/>
            <person name="Daum C."/>
            <person name="Barry K."/>
            <person name="Grigoriev I.V."/>
            <person name="Favel A."/>
            <person name="Rosso M.N."/>
            <person name="Martin F."/>
        </authorList>
    </citation>
    <scope>NUCLEOTIDE SEQUENCE [LARGE SCALE GENOMIC DNA]</scope>
    <source>
        <strain evidence="1 2">CIRM-BRFM 2984</strain>
    </source>
</reference>
<name>A0AAW0A341_9AGAR</name>
<protein>
    <submittedName>
        <fullName evidence="1">Uncharacterized protein</fullName>
    </submittedName>
</protein>